<evidence type="ECO:0000313" key="2">
    <source>
        <dbReference type="Proteomes" id="UP000011980"/>
    </source>
</evidence>
<comment type="caution">
    <text evidence="1">The sequence shown here is derived from an EMBL/GenBank/DDBJ whole genome shotgun (WGS) entry which is preliminary data.</text>
</comment>
<evidence type="ECO:0000313" key="1">
    <source>
        <dbReference type="EMBL" id="EMK23831.1"/>
    </source>
</evidence>
<organism evidence="1 2">
    <name type="scientific">Leptospira kirschneri serovar Bulgarica str. Nikolaevo</name>
    <dbReference type="NCBI Taxonomy" id="1240687"/>
    <lineage>
        <taxon>Bacteria</taxon>
        <taxon>Pseudomonadati</taxon>
        <taxon>Spirochaetota</taxon>
        <taxon>Spirochaetia</taxon>
        <taxon>Leptospirales</taxon>
        <taxon>Leptospiraceae</taxon>
        <taxon>Leptospira</taxon>
    </lineage>
</organism>
<dbReference type="EMBL" id="ANCE01000129">
    <property type="protein sequence ID" value="EMK23831.1"/>
    <property type="molecule type" value="Genomic_DNA"/>
</dbReference>
<dbReference type="PATRIC" id="fig|1240687.3.peg.2684"/>
<dbReference type="Proteomes" id="UP000011980">
    <property type="component" value="Unassembled WGS sequence"/>
</dbReference>
<dbReference type="AlphaFoldDB" id="M6FM10"/>
<gene>
    <name evidence="1" type="ORF">LEP1GSC008_3763</name>
</gene>
<name>M6FM10_9LEPT</name>
<protein>
    <submittedName>
        <fullName evidence="1">Uncharacterized protein</fullName>
    </submittedName>
</protein>
<proteinExistence type="predicted"/>
<accession>M6FM10</accession>
<sequence length="39" mass="5036">MFSTKNFYDVLKRRFEIQLNFRKYFRNLECSFFILEPFF</sequence>
<reference evidence="1 2" key="1">
    <citation type="submission" date="2013-01" db="EMBL/GenBank/DDBJ databases">
        <authorList>
            <person name="Harkins D.M."/>
            <person name="Durkin A.S."/>
            <person name="Brinkac L.M."/>
            <person name="Haft D.H."/>
            <person name="Selengut J.D."/>
            <person name="Sanka R."/>
            <person name="DePew J."/>
            <person name="Purushe J."/>
            <person name="Galloway R.L."/>
            <person name="Vinetz J.M."/>
            <person name="Sutton G.G."/>
            <person name="Nierman W.C."/>
            <person name="Fouts D.E."/>
        </authorList>
    </citation>
    <scope>NUCLEOTIDE SEQUENCE [LARGE SCALE GENOMIC DNA]</scope>
    <source>
        <strain evidence="1 2">Nikolaevo</strain>
    </source>
</reference>